<reference evidence="11" key="1">
    <citation type="submission" date="2020-08" db="EMBL/GenBank/DDBJ databases">
        <title>A bifunctional nitrone conjugated secondary metabolite targeting the ribosome.</title>
        <authorList>
            <person name="Limbrick E.M."/>
            <person name="Graf M."/>
            <person name="Derewacz D.K."/>
            <person name="Nguyen F."/>
            <person name="Spraggins J.M."/>
            <person name="Wieland M."/>
            <person name="Ynigez-Gutierrez A.E."/>
            <person name="Reisman B.J."/>
            <person name="Zinshteyn B."/>
            <person name="McCulloch K."/>
            <person name="Iverson T.M."/>
            <person name="Green R."/>
            <person name="Wilson D.N."/>
            <person name="Bachmann B.O."/>
        </authorList>
    </citation>
    <scope>NUCLEOTIDE SEQUENCE</scope>
    <source>
        <strain evidence="11">Africana</strain>
    </source>
</reference>
<evidence type="ECO:0000256" key="6">
    <source>
        <dbReference type="ARBA" id="ARBA00023004"/>
    </source>
</evidence>
<dbReference type="GO" id="GO:0016705">
    <property type="term" value="F:oxidoreductase activity, acting on paired donors, with incorporation or reduction of molecular oxygen"/>
    <property type="evidence" value="ECO:0007669"/>
    <property type="project" value="InterPro"/>
</dbReference>
<evidence type="ECO:0000256" key="3">
    <source>
        <dbReference type="ARBA" id="ARBA00022723"/>
    </source>
</evidence>
<dbReference type="Gene3D" id="1.10.630.10">
    <property type="entry name" value="Cytochrome P450"/>
    <property type="match status" value="1"/>
</dbReference>
<sequence>MTTTAATDLPLWPPSTLDRGPFALLDDEQRWLLDRPVTRVRLPTGVPAWLVTRHADVRQLLRHPGFSADLERPGFPLLRPLPPQTDLDLQGGFIRMDGAEHSRLRRMLTAEFMIKNVRRIEPLIQQTVDGALDDLAAAGPPADLVESFALPVPSVVICHLLGVPYADHDFFQIRSRTLLDRTAPTELVAAHARELRGYLHDLILARQADADGADDLISRLVRDRVATDQLAVAELVGMAMLLLVAGHETTANMISLSTLLLLREPGRLAALRAAPDRAAILVEELLRYLSVVRTGLPRLALTDAEIGGHLIRAGEGAVAVLSLANRDPEVFENPEEFDPYREAHQHLAFGFGVHQCIGQPLARAELRIALVELARRFPGLRVTVPPEQLSTRDTSVVFGLNSLPVSW</sequence>
<name>A0A7D5Y686_9ACTN</name>
<keyword evidence="4" id="KW-0521">NADP</keyword>
<dbReference type="PRINTS" id="PR00385">
    <property type="entry name" value="P450"/>
</dbReference>
<dbReference type="PANTHER" id="PTHR46696">
    <property type="entry name" value="P450, PUTATIVE (EUROFUNG)-RELATED"/>
    <property type="match status" value="1"/>
</dbReference>
<keyword evidence="2 10" id="KW-0349">Heme</keyword>
<keyword evidence="8" id="KW-0045">Antibiotic biosynthesis</keyword>
<dbReference type="PROSITE" id="PS00086">
    <property type="entry name" value="CYTOCHROME_P450"/>
    <property type="match status" value="1"/>
</dbReference>
<dbReference type="CDD" id="cd11030">
    <property type="entry name" value="CYP105-like"/>
    <property type="match status" value="1"/>
</dbReference>
<dbReference type="InterPro" id="IPR036396">
    <property type="entry name" value="Cyt_P450_sf"/>
</dbReference>
<evidence type="ECO:0000256" key="5">
    <source>
        <dbReference type="ARBA" id="ARBA00023002"/>
    </source>
</evidence>
<accession>A0A7D5Y686</accession>
<evidence type="ECO:0000256" key="4">
    <source>
        <dbReference type="ARBA" id="ARBA00022857"/>
    </source>
</evidence>
<dbReference type="InterPro" id="IPR001128">
    <property type="entry name" value="Cyt_P450"/>
</dbReference>
<dbReference type="AlphaFoldDB" id="A0A7D5Y686"/>
<evidence type="ECO:0000313" key="11">
    <source>
        <dbReference type="EMBL" id="QLJ96319.1"/>
    </source>
</evidence>
<comment type="similarity">
    <text evidence="1 10">Belongs to the cytochrome P450 family.</text>
</comment>
<evidence type="ECO:0000256" key="1">
    <source>
        <dbReference type="ARBA" id="ARBA00010617"/>
    </source>
</evidence>
<dbReference type="GO" id="GO:0005506">
    <property type="term" value="F:iron ion binding"/>
    <property type="evidence" value="ECO:0007669"/>
    <property type="project" value="InterPro"/>
</dbReference>
<dbReference type="GO" id="GO:0020037">
    <property type="term" value="F:heme binding"/>
    <property type="evidence" value="ECO:0007669"/>
    <property type="project" value="InterPro"/>
</dbReference>
<evidence type="ECO:0000256" key="9">
    <source>
        <dbReference type="ARBA" id="ARBA00060683"/>
    </source>
</evidence>
<keyword evidence="6 10" id="KW-0408">Iron</keyword>
<organism evidence="11">
    <name type="scientific">Micromonospora carbonacea</name>
    <dbReference type="NCBI Taxonomy" id="47853"/>
    <lineage>
        <taxon>Bacteria</taxon>
        <taxon>Bacillati</taxon>
        <taxon>Actinomycetota</taxon>
        <taxon>Actinomycetes</taxon>
        <taxon>Micromonosporales</taxon>
        <taxon>Micromonosporaceae</taxon>
        <taxon>Micromonospora</taxon>
    </lineage>
</organism>
<dbReference type="InterPro" id="IPR017972">
    <property type="entry name" value="Cyt_P450_CS"/>
</dbReference>
<keyword evidence="5 10" id="KW-0560">Oxidoreductase</keyword>
<evidence type="ECO:0000256" key="8">
    <source>
        <dbReference type="ARBA" id="ARBA00023194"/>
    </source>
</evidence>
<gene>
    <name evidence="11" type="ORF">HZU44_15090</name>
</gene>
<dbReference type="FunFam" id="1.10.630.10:FF:000018">
    <property type="entry name" value="Cytochrome P450 monooxygenase"/>
    <property type="match status" value="1"/>
</dbReference>
<proteinExistence type="inferred from homology"/>
<keyword evidence="7 10" id="KW-0503">Monooxygenase</keyword>
<dbReference type="InterPro" id="IPR002397">
    <property type="entry name" value="Cyt_P450_B"/>
</dbReference>
<dbReference type="PANTHER" id="PTHR46696:SF1">
    <property type="entry name" value="CYTOCHROME P450 YJIB-RELATED"/>
    <property type="match status" value="1"/>
</dbReference>
<evidence type="ECO:0000256" key="7">
    <source>
        <dbReference type="ARBA" id="ARBA00023033"/>
    </source>
</evidence>
<dbReference type="SUPFAM" id="SSF48264">
    <property type="entry name" value="Cytochrome P450"/>
    <property type="match status" value="1"/>
</dbReference>
<evidence type="ECO:0000256" key="10">
    <source>
        <dbReference type="RuleBase" id="RU000461"/>
    </source>
</evidence>
<dbReference type="PRINTS" id="PR00359">
    <property type="entry name" value="BP450"/>
</dbReference>
<keyword evidence="3 10" id="KW-0479">Metal-binding</keyword>
<protein>
    <submittedName>
        <fullName evidence="11">Cytochrome P450</fullName>
    </submittedName>
</protein>
<comment type="pathway">
    <text evidence="9">Antibiotic biosynthesis; mycinamicin biosynthesis.</text>
</comment>
<dbReference type="GO" id="GO:0017000">
    <property type="term" value="P:antibiotic biosynthetic process"/>
    <property type="evidence" value="ECO:0007669"/>
    <property type="project" value="UniProtKB-KW"/>
</dbReference>
<evidence type="ECO:0000256" key="2">
    <source>
        <dbReference type="ARBA" id="ARBA00022617"/>
    </source>
</evidence>
<dbReference type="Pfam" id="PF00067">
    <property type="entry name" value="p450"/>
    <property type="match status" value="1"/>
</dbReference>
<dbReference type="GO" id="GO:0004497">
    <property type="term" value="F:monooxygenase activity"/>
    <property type="evidence" value="ECO:0007669"/>
    <property type="project" value="UniProtKB-KW"/>
</dbReference>
<dbReference type="EMBL" id="CP058905">
    <property type="protein sequence ID" value="QLJ96319.1"/>
    <property type="molecule type" value="Genomic_DNA"/>
</dbReference>